<evidence type="ECO:0000313" key="6">
    <source>
        <dbReference type="EMBL" id="BDX04359.1"/>
    </source>
</evidence>
<keyword evidence="1" id="KW-0472">Membrane</keyword>
<evidence type="ECO:0000313" key="7">
    <source>
        <dbReference type="Proteomes" id="UP001307608"/>
    </source>
</evidence>
<dbReference type="InterPro" id="IPR001633">
    <property type="entry name" value="EAL_dom"/>
</dbReference>
<proteinExistence type="predicted"/>
<feature type="domain" description="PAS" evidence="2">
    <location>
        <begin position="240"/>
        <end position="309"/>
    </location>
</feature>
<dbReference type="Gene3D" id="3.30.70.270">
    <property type="match status" value="1"/>
</dbReference>
<evidence type="ECO:0008006" key="8">
    <source>
        <dbReference type="Google" id="ProtNLM"/>
    </source>
</evidence>
<gene>
    <name evidence="6" type="ORF">MACH16_31070</name>
</gene>
<dbReference type="InterPro" id="IPR000160">
    <property type="entry name" value="GGDEF_dom"/>
</dbReference>
<keyword evidence="1" id="KW-0812">Transmembrane</keyword>
<dbReference type="RefSeq" id="WP_265727489.1">
    <property type="nucleotide sequence ID" value="NZ_AP027271.1"/>
</dbReference>
<dbReference type="Gene3D" id="3.20.20.450">
    <property type="entry name" value="EAL domain"/>
    <property type="match status" value="1"/>
</dbReference>
<evidence type="ECO:0000259" key="3">
    <source>
        <dbReference type="PROSITE" id="PS50113"/>
    </source>
</evidence>
<dbReference type="InterPro" id="IPR035965">
    <property type="entry name" value="PAS-like_dom_sf"/>
</dbReference>
<evidence type="ECO:0000256" key="1">
    <source>
        <dbReference type="SAM" id="Phobius"/>
    </source>
</evidence>
<dbReference type="EMBL" id="AP027271">
    <property type="protein sequence ID" value="BDX04359.1"/>
    <property type="molecule type" value="Genomic_DNA"/>
</dbReference>
<dbReference type="InterPro" id="IPR029787">
    <property type="entry name" value="Nucleotide_cyclase"/>
</dbReference>
<feature type="domain" description="PAC" evidence="3">
    <location>
        <begin position="311"/>
        <end position="361"/>
    </location>
</feature>
<protein>
    <recommendedName>
        <fullName evidence="8">EAL domain-containing protein</fullName>
    </recommendedName>
</protein>
<dbReference type="CDD" id="cd01948">
    <property type="entry name" value="EAL"/>
    <property type="match status" value="1"/>
</dbReference>
<evidence type="ECO:0000259" key="2">
    <source>
        <dbReference type="PROSITE" id="PS50112"/>
    </source>
</evidence>
<dbReference type="SUPFAM" id="SSF55785">
    <property type="entry name" value="PYP-like sensor domain (PAS domain)"/>
    <property type="match status" value="1"/>
</dbReference>
<dbReference type="PROSITE" id="PS50887">
    <property type="entry name" value="GGDEF"/>
    <property type="match status" value="1"/>
</dbReference>
<organism evidence="6 7">
    <name type="scientific">Marinomonas pontica</name>
    <dbReference type="NCBI Taxonomy" id="264739"/>
    <lineage>
        <taxon>Bacteria</taxon>
        <taxon>Pseudomonadati</taxon>
        <taxon>Pseudomonadota</taxon>
        <taxon>Gammaproteobacteria</taxon>
        <taxon>Oceanospirillales</taxon>
        <taxon>Oceanospirillaceae</taxon>
        <taxon>Marinomonas</taxon>
    </lineage>
</organism>
<dbReference type="Gene3D" id="3.30.450.20">
    <property type="entry name" value="PAS domain"/>
    <property type="match status" value="1"/>
</dbReference>
<dbReference type="SMART" id="SM00052">
    <property type="entry name" value="EAL"/>
    <property type="match status" value="1"/>
</dbReference>
<dbReference type="InterPro" id="IPR000700">
    <property type="entry name" value="PAS-assoc_C"/>
</dbReference>
<dbReference type="PANTHER" id="PTHR44757:SF2">
    <property type="entry name" value="BIOFILM ARCHITECTURE MAINTENANCE PROTEIN MBAA"/>
    <property type="match status" value="1"/>
</dbReference>
<dbReference type="PROSITE" id="PS50113">
    <property type="entry name" value="PAC"/>
    <property type="match status" value="1"/>
</dbReference>
<dbReference type="CDD" id="cd00130">
    <property type="entry name" value="PAS"/>
    <property type="match status" value="1"/>
</dbReference>
<feature type="transmembrane region" description="Helical" evidence="1">
    <location>
        <begin position="158"/>
        <end position="179"/>
    </location>
</feature>
<dbReference type="SUPFAM" id="SSF55073">
    <property type="entry name" value="Nucleotide cyclase"/>
    <property type="match status" value="1"/>
</dbReference>
<dbReference type="InterPro" id="IPR035919">
    <property type="entry name" value="EAL_sf"/>
</dbReference>
<name>A0ABM8FIW7_9GAMM</name>
<keyword evidence="7" id="KW-1185">Reference proteome</keyword>
<dbReference type="NCBIfam" id="TIGR00229">
    <property type="entry name" value="sensory_box"/>
    <property type="match status" value="1"/>
</dbReference>
<dbReference type="InterPro" id="IPR043128">
    <property type="entry name" value="Rev_trsase/Diguanyl_cyclase"/>
</dbReference>
<dbReference type="NCBIfam" id="TIGR00254">
    <property type="entry name" value="GGDEF"/>
    <property type="match status" value="1"/>
</dbReference>
<keyword evidence="1" id="KW-1133">Transmembrane helix</keyword>
<evidence type="ECO:0000259" key="4">
    <source>
        <dbReference type="PROSITE" id="PS50883"/>
    </source>
</evidence>
<dbReference type="Pfam" id="PF00563">
    <property type="entry name" value="EAL"/>
    <property type="match status" value="1"/>
</dbReference>
<dbReference type="InterPro" id="IPR052155">
    <property type="entry name" value="Biofilm_reg_signaling"/>
</dbReference>
<dbReference type="PROSITE" id="PS50112">
    <property type="entry name" value="PAS"/>
    <property type="match status" value="1"/>
</dbReference>
<dbReference type="Pfam" id="PF13426">
    <property type="entry name" value="PAS_9"/>
    <property type="match status" value="1"/>
</dbReference>
<dbReference type="Proteomes" id="UP001307608">
    <property type="component" value="Chromosome"/>
</dbReference>
<reference evidence="6 7" key="1">
    <citation type="submission" date="2023-01" db="EMBL/GenBank/DDBJ databases">
        <title>Complete genome sequence of Marinomonas pontica strain 200518_36.</title>
        <authorList>
            <person name="Ueki S."/>
            <person name="Gajardo G."/>
            <person name="Maruyama F."/>
        </authorList>
    </citation>
    <scope>NUCLEOTIDE SEQUENCE [LARGE SCALE GENOMIC DNA]</scope>
    <source>
        <strain evidence="6 7">200518_36</strain>
    </source>
</reference>
<dbReference type="PROSITE" id="PS50883">
    <property type="entry name" value="EAL"/>
    <property type="match status" value="1"/>
</dbReference>
<feature type="domain" description="EAL" evidence="4">
    <location>
        <begin position="540"/>
        <end position="795"/>
    </location>
</feature>
<dbReference type="SMART" id="SM00267">
    <property type="entry name" value="GGDEF"/>
    <property type="match status" value="1"/>
</dbReference>
<dbReference type="Pfam" id="PF00990">
    <property type="entry name" value="GGDEF"/>
    <property type="match status" value="1"/>
</dbReference>
<dbReference type="CDD" id="cd01949">
    <property type="entry name" value="GGDEF"/>
    <property type="match status" value="1"/>
</dbReference>
<dbReference type="SUPFAM" id="SSF141868">
    <property type="entry name" value="EAL domain-like"/>
    <property type="match status" value="1"/>
</dbReference>
<evidence type="ECO:0000259" key="5">
    <source>
        <dbReference type="PROSITE" id="PS50887"/>
    </source>
</evidence>
<dbReference type="InterPro" id="IPR000014">
    <property type="entry name" value="PAS"/>
</dbReference>
<sequence>MLALRKRLSYKQAKWALLLLLLLSLLMSVFQIVADWHEEKQTIQKQVLSTLQIVKDSATEAAYSLDEDLAKKVLTGLMKSNNFHTARLDDDLGNELASAFQPLPAVFLRGLSSQLFSDLPSNFTLPLYRDAHFQVGMLTVTIDRVALANGFLRRNIRLLLTSLFSALLLGAAMLMLFYVQTSRPLSRLIEQLSILENVDKAPTQVQLNLTSRDDELGILARTITALWHKRRKVETELAKSEAYFKAVLHQSSECMLLTNLKGQILDSNSETCRLLGYDNRTLLTLSIQAIDPEQTPSLLKEWADYSQGEAKVFEAQYHRSNGEAFPVEVCGNIIRLDHELFFLASFRDITQRKKDQEQVRVLAYYDALTGLPNRRYLNQNMGQVIKEARNNGHIGGLLFIDLDRFKNVNDSMGHHVGDALLIEAAKRIVACLSASDVAVRIGGDEFVLLIPSFGNTSEEARGRATTLVETLLAQLCQVYHLEKTDLFISASIGISLFPLDGVNDVQVLRQADTAMYEAKESGRNGYRFYRQEMQQQVTERALLEKALHSAVSNDELYLVYQPQVNENGLLIGFEVLLRWSNDELGLVPPDRFIPIAEEMGMIEEIGYWVMDTACRQLTVWQEKGLPLSFRGIAINISPYQFAKDSFVDTVKEVIDNTHVDPSLLDFEITEGMLVENIASVAEKMWLLKEQQVRFSIDDFGTGYSSLRYLQHFPIDQLKIDQSFVRDLSSDPNSHVIINTIVSMAAHMNLSVLAEGVESYAEKGILEAIGCARFQGYYFSKPVKSDLATQYLSHSTLFPMAPHKV</sequence>
<accession>A0ABM8FIW7</accession>
<dbReference type="Gene3D" id="6.10.340.10">
    <property type="match status" value="1"/>
</dbReference>
<dbReference type="PANTHER" id="PTHR44757">
    <property type="entry name" value="DIGUANYLATE CYCLASE DGCP"/>
    <property type="match status" value="1"/>
</dbReference>
<feature type="domain" description="GGDEF" evidence="5">
    <location>
        <begin position="393"/>
        <end position="531"/>
    </location>
</feature>